<evidence type="ECO:0000256" key="1">
    <source>
        <dbReference type="SAM" id="MobiDB-lite"/>
    </source>
</evidence>
<keyword evidence="3" id="KW-1185">Reference proteome</keyword>
<name>A0A7W5C669_9BACL</name>
<reference evidence="2 3" key="1">
    <citation type="submission" date="2020-08" db="EMBL/GenBank/DDBJ databases">
        <title>Genomic Encyclopedia of Type Strains, Phase III (KMG-III): the genomes of soil and plant-associated and newly described type strains.</title>
        <authorList>
            <person name="Whitman W."/>
        </authorList>
    </citation>
    <scope>NUCLEOTIDE SEQUENCE [LARGE SCALE GENOMIC DNA]</scope>
    <source>
        <strain evidence="2 3">CECT 8234</strain>
    </source>
</reference>
<dbReference type="EMBL" id="JACHXW010000004">
    <property type="protein sequence ID" value="MBB3151768.1"/>
    <property type="molecule type" value="Genomic_DNA"/>
</dbReference>
<feature type="region of interest" description="Disordered" evidence="1">
    <location>
        <begin position="47"/>
        <end position="91"/>
    </location>
</feature>
<evidence type="ECO:0000313" key="2">
    <source>
        <dbReference type="EMBL" id="MBB3151768.1"/>
    </source>
</evidence>
<accession>A0A7W5C669</accession>
<proteinExistence type="predicted"/>
<feature type="compositionally biased region" description="Basic and acidic residues" evidence="1">
    <location>
        <begin position="47"/>
        <end position="74"/>
    </location>
</feature>
<gene>
    <name evidence="2" type="ORF">FHS16_001814</name>
</gene>
<dbReference type="Proteomes" id="UP000518605">
    <property type="component" value="Unassembled WGS sequence"/>
</dbReference>
<evidence type="ECO:0000313" key="3">
    <source>
        <dbReference type="Proteomes" id="UP000518605"/>
    </source>
</evidence>
<comment type="caution">
    <text evidence="2">The sequence shown here is derived from an EMBL/GenBank/DDBJ whole genome shotgun (WGS) entry which is preliminary data.</text>
</comment>
<dbReference type="AlphaFoldDB" id="A0A7W5C669"/>
<evidence type="ECO:0008006" key="4">
    <source>
        <dbReference type="Google" id="ProtNLM"/>
    </source>
</evidence>
<feature type="region of interest" description="Disordered" evidence="1">
    <location>
        <begin position="1"/>
        <end position="29"/>
    </location>
</feature>
<organism evidence="2 3">
    <name type="scientific">Paenibacillus endophyticus</name>
    <dbReference type="NCBI Taxonomy" id="1294268"/>
    <lineage>
        <taxon>Bacteria</taxon>
        <taxon>Bacillati</taxon>
        <taxon>Bacillota</taxon>
        <taxon>Bacilli</taxon>
        <taxon>Bacillales</taxon>
        <taxon>Paenibacillaceae</taxon>
        <taxon>Paenibacillus</taxon>
    </lineage>
</organism>
<dbReference type="InterPro" id="IPR024980">
    <property type="entry name" value="DUF3886"/>
</dbReference>
<protein>
    <recommendedName>
        <fullName evidence="4">DUF3886 domain-containing protein</fullName>
    </recommendedName>
</protein>
<sequence>MGKKQKKIASTPPRQASKPESENGVTLKDLLSSDVLSKLKLQADEMKQADAAKKEEQRKQEEDKKKAEQKRLENDFSYLLDNSDPNWSKHK</sequence>
<dbReference type="Pfam" id="PF13025">
    <property type="entry name" value="DUF3886"/>
    <property type="match status" value="1"/>
</dbReference>
<dbReference type="RefSeq" id="WP_183561014.1">
    <property type="nucleotide sequence ID" value="NZ_CBCSLB010000008.1"/>
</dbReference>